<evidence type="ECO:0000313" key="10">
    <source>
        <dbReference type="EMBL" id="TWT49868.1"/>
    </source>
</evidence>
<dbReference type="AlphaFoldDB" id="A0A5C5WGG2"/>
<evidence type="ECO:0000256" key="4">
    <source>
        <dbReference type="ARBA" id="ARBA00022475"/>
    </source>
</evidence>
<dbReference type="NCBIfam" id="TIGR00383">
    <property type="entry name" value="corA"/>
    <property type="match status" value="1"/>
</dbReference>
<keyword evidence="11" id="KW-1185">Reference proteome</keyword>
<feature type="transmembrane region" description="Helical" evidence="8">
    <location>
        <begin position="325"/>
        <end position="344"/>
    </location>
</feature>
<feature type="coiled-coil region" evidence="9">
    <location>
        <begin position="218"/>
        <end position="245"/>
    </location>
</feature>
<comment type="similarity">
    <text evidence="2 8">Belongs to the CorA metal ion transporter (MIT) (TC 1.A.35) family.</text>
</comment>
<dbReference type="GO" id="GO:0005886">
    <property type="term" value="C:plasma membrane"/>
    <property type="evidence" value="ECO:0007669"/>
    <property type="project" value="UniProtKB-SubCell"/>
</dbReference>
<dbReference type="PANTHER" id="PTHR46494:SF1">
    <property type="entry name" value="CORA FAMILY METAL ION TRANSPORTER (EUROFUNG)"/>
    <property type="match status" value="1"/>
</dbReference>
<keyword evidence="7 8" id="KW-0472">Membrane</keyword>
<dbReference type="GO" id="GO:0000287">
    <property type="term" value="F:magnesium ion binding"/>
    <property type="evidence" value="ECO:0007669"/>
    <property type="project" value="TreeGrafter"/>
</dbReference>
<evidence type="ECO:0000256" key="2">
    <source>
        <dbReference type="ARBA" id="ARBA00009765"/>
    </source>
</evidence>
<dbReference type="SUPFAM" id="SSF144083">
    <property type="entry name" value="Magnesium transport protein CorA, transmembrane region"/>
    <property type="match status" value="1"/>
</dbReference>
<keyword evidence="4 8" id="KW-1003">Cell membrane</keyword>
<gene>
    <name evidence="8 10" type="primary">corA</name>
    <name evidence="10" type="ORF">KOR42_38200</name>
</gene>
<dbReference type="InterPro" id="IPR045863">
    <property type="entry name" value="CorA_TM1_TM2"/>
</dbReference>
<dbReference type="SUPFAM" id="SSF143865">
    <property type="entry name" value="CorA soluble domain-like"/>
    <property type="match status" value="1"/>
</dbReference>
<dbReference type="InterPro" id="IPR004488">
    <property type="entry name" value="Mg/Co-transport_prot_CorA"/>
</dbReference>
<evidence type="ECO:0000256" key="1">
    <source>
        <dbReference type="ARBA" id="ARBA00004651"/>
    </source>
</evidence>
<evidence type="ECO:0000256" key="9">
    <source>
        <dbReference type="SAM" id="Coils"/>
    </source>
</evidence>
<dbReference type="GO" id="GO:0015095">
    <property type="term" value="F:magnesium ion transmembrane transporter activity"/>
    <property type="evidence" value="ECO:0007669"/>
    <property type="project" value="UniProtKB-UniRule"/>
</dbReference>
<dbReference type="Pfam" id="PF01544">
    <property type="entry name" value="CorA"/>
    <property type="match status" value="1"/>
</dbReference>
<keyword evidence="9" id="KW-0175">Coiled coil</keyword>
<dbReference type="Gene3D" id="1.20.58.340">
    <property type="entry name" value="Magnesium transport protein CorA, transmembrane region"/>
    <property type="match status" value="2"/>
</dbReference>
<organism evidence="10 11">
    <name type="scientific">Thalassoglobus neptunius</name>
    <dbReference type="NCBI Taxonomy" id="1938619"/>
    <lineage>
        <taxon>Bacteria</taxon>
        <taxon>Pseudomonadati</taxon>
        <taxon>Planctomycetota</taxon>
        <taxon>Planctomycetia</taxon>
        <taxon>Planctomycetales</taxon>
        <taxon>Planctomycetaceae</taxon>
        <taxon>Thalassoglobus</taxon>
    </lineage>
</organism>
<dbReference type="InterPro" id="IPR002523">
    <property type="entry name" value="MgTranspt_CorA/ZnTranspt_ZntB"/>
</dbReference>
<comment type="subcellular location">
    <subcellularLocation>
        <location evidence="1">Cell membrane</location>
        <topology evidence="1">Multi-pass membrane protein</topology>
    </subcellularLocation>
    <subcellularLocation>
        <location evidence="8">Membrane</location>
        <topology evidence="8">Multi-pass membrane protein</topology>
    </subcellularLocation>
</comment>
<dbReference type="CDD" id="cd12828">
    <property type="entry name" value="TmCorA-like_1"/>
    <property type="match status" value="1"/>
</dbReference>
<evidence type="ECO:0000256" key="8">
    <source>
        <dbReference type="RuleBase" id="RU362010"/>
    </source>
</evidence>
<evidence type="ECO:0000256" key="5">
    <source>
        <dbReference type="ARBA" id="ARBA00022692"/>
    </source>
</evidence>
<protein>
    <recommendedName>
        <fullName evidence="8">Magnesium transport protein CorA</fullName>
    </recommendedName>
</protein>
<evidence type="ECO:0000256" key="3">
    <source>
        <dbReference type="ARBA" id="ARBA00022448"/>
    </source>
</evidence>
<sequence length="390" mass="45481">MAAKRYFRRKQNDGPSRTWGTIVIRKFVRKVRPKRQVFRRRTPIASPPGTVRSDTKNLDVKLRQIRFSKEHLEDQRIEMHPKLHTQLQDHSAEEAVLWLDVVGVGNGDAVGQIGQKFGLHSLALEDVVHTHQRSKYDDYEDHIFFVARMLKSTDTIESEQVSLFLGSGFVISFQELDGDCFEPIRERIRQHTRIRGQQADYLFYTMIDAIIDGYFPRLEAIGARLEDIEEKILNLQDEIAEVYDLRRELMWIRKNVWQLREALQSMMTHEHPLISSGTRTYMRDCHDHTVQLIEVVEVFRDQCANLRDLSLAMSDVKANEVMKTLTIFATIFMPMSFVAGVYGMNFDNKVSAWNMPELEWTYGYPYALGLMAAIGIALLIYFWKKGWLKD</sequence>
<keyword evidence="5 8" id="KW-0812">Transmembrane</keyword>
<dbReference type="PANTHER" id="PTHR46494">
    <property type="entry name" value="CORA FAMILY METAL ION TRANSPORTER (EUROFUNG)"/>
    <property type="match status" value="1"/>
</dbReference>
<accession>A0A5C5WGG2</accession>
<evidence type="ECO:0000313" key="11">
    <source>
        <dbReference type="Proteomes" id="UP000317243"/>
    </source>
</evidence>
<dbReference type="Proteomes" id="UP000317243">
    <property type="component" value="Unassembled WGS sequence"/>
</dbReference>
<dbReference type="InterPro" id="IPR045861">
    <property type="entry name" value="CorA_cytoplasmic_dom"/>
</dbReference>
<name>A0A5C5WGG2_9PLAN</name>
<dbReference type="GO" id="GO:0015087">
    <property type="term" value="F:cobalt ion transmembrane transporter activity"/>
    <property type="evidence" value="ECO:0007669"/>
    <property type="project" value="UniProtKB-UniRule"/>
</dbReference>
<feature type="transmembrane region" description="Helical" evidence="8">
    <location>
        <begin position="364"/>
        <end position="383"/>
    </location>
</feature>
<comment type="caution">
    <text evidence="10">The sequence shown here is derived from an EMBL/GenBank/DDBJ whole genome shotgun (WGS) entry which is preliminary data.</text>
</comment>
<keyword evidence="6 8" id="KW-1133">Transmembrane helix</keyword>
<keyword evidence="8" id="KW-0406">Ion transport</keyword>
<dbReference type="EMBL" id="SIHI01000017">
    <property type="protein sequence ID" value="TWT49868.1"/>
    <property type="molecule type" value="Genomic_DNA"/>
</dbReference>
<reference evidence="10 11" key="1">
    <citation type="submission" date="2019-02" db="EMBL/GenBank/DDBJ databases">
        <title>Deep-cultivation of Planctomycetes and their phenomic and genomic characterization uncovers novel biology.</title>
        <authorList>
            <person name="Wiegand S."/>
            <person name="Jogler M."/>
            <person name="Boedeker C."/>
            <person name="Pinto D."/>
            <person name="Vollmers J."/>
            <person name="Rivas-Marin E."/>
            <person name="Kohn T."/>
            <person name="Peeters S.H."/>
            <person name="Heuer A."/>
            <person name="Rast P."/>
            <person name="Oberbeckmann S."/>
            <person name="Bunk B."/>
            <person name="Jeske O."/>
            <person name="Meyerdierks A."/>
            <person name="Storesund J.E."/>
            <person name="Kallscheuer N."/>
            <person name="Luecker S."/>
            <person name="Lage O.M."/>
            <person name="Pohl T."/>
            <person name="Merkel B.J."/>
            <person name="Hornburger P."/>
            <person name="Mueller R.-W."/>
            <person name="Bruemmer F."/>
            <person name="Labrenz M."/>
            <person name="Spormann A.M."/>
            <person name="Op Den Camp H."/>
            <person name="Overmann J."/>
            <person name="Amann R."/>
            <person name="Jetten M.S.M."/>
            <person name="Mascher T."/>
            <person name="Medema M.H."/>
            <person name="Devos D.P."/>
            <person name="Kaster A.-K."/>
            <person name="Ovreas L."/>
            <person name="Rohde M."/>
            <person name="Galperin M.Y."/>
            <person name="Jogler C."/>
        </authorList>
    </citation>
    <scope>NUCLEOTIDE SEQUENCE [LARGE SCALE GENOMIC DNA]</scope>
    <source>
        <strain evidence="10 11">KOR42</strain>
    </source>
</reference>
<proteinExistence type="inferred from homology"/>
<dbReference type="FunFam" id="1.20.58.340:FF:000012">
    <property type="entry name" value="Magnesium transport protein CorA"/>
    <property type="match status" value="1"/>
</dbReference>
<comment type="function">
    <text evidence="8">Mediates influx of magnesium ions.</text>
</comment>
<evidence type="ECO:0000256" key="7">
    <source>
        <dbReference type="ARBA" id="ARBA00023136"/>
    </source>
</evidence>
<dbReference type="GO" id="GO:0050897">
    <property type="term" value="F:cobalt ion binding"/>
    <property type="evidence" value="ECO:0007669"/>
    <property type="project" value="TreeGrafter"/>
</dbReference>
<dbReference type="Gene3D" id="3.30.460.20">
    <property type="entry name" value="CorA soluble domain-like"/>
    <property type="match status" value="1"/>
</dbReference>
<evidence type="ECO:0000256" key="6">
    <source>
        <dbReference type="ARBA" id="ARBA00022989"/>
    </source>
</evidence>
<keyword evidence="8" id="KW-0460">Magnesium</keyword>
<keyword evidence="3 8" id="KW-0813">Transport</keyword>